<evidence type="ECO:0000256" key="3">
    <source>
        <dbReference type="ARBA" id="ARBA00022692"/>
    </source>
</evidence>
<protein>
    <recommendedName>
        <fullName evidence="10">Protein kinase domain-containing protein</fullName>
    </recommendedName>
</protein>
<evidence type="ECO:0000256" key="7">
    <source>
        <dbReference type="ARBA" id="ARBA00023136"/>
    </source>
</evidence>
<evidence type="ECO:0000313" key="12">
    <source>
        <dbReference type="Proteomes" id="UP001168877"/>
    </source>
</evidence>
<accession>A0AA39RY04</accession>
<dbReference type="SUPFAM" id="SSF56112">
    <property type="entry name" value="Protein kinase-like (PK-like)"/>
    <property type="match status" value="1"/>
</dbReference>
<evidence type="ECO:0000313" key="11">
    <source>
        <dbReference type="EMBL" id="KAK0584731.1"/>
    </source>
</evidence>
<dbReference type="Pfam" id="PF12799">
    <property type="entry name" value="LRR_4"/>
    <property type="match status" value="1"/>
</dbReference>
<dbReference type="GO" id="GO:0004672">
    <property type="term" value="F:protein kinase activity"/>
    <property type="evidence" value="ECO:0007669"/>
    <property type="project" value="InterPro"/>
</dbReference>
<keyword evidence="7 8" id="KW-0472">Membrane</keyword>
<dbReference type="Gene3D" id="1.10.510.10">
    <property type="entry name" value="Transferase(Phosphotransferase) domain 1"/>
    <property type="match status" value="1"/>
</dbReference>
<dbReference type="EMBL" id="JAUESC010000383">
    <property type="protein sequence ID" value="KAK0584731.1"/>
    <property type="molecule type" value="Genomic_DNA"/>
</dbReference>
<dbReference type="Proteomes" id="UP001168877">
    <property type="component" value="Unassembled WGS sequence"/>
</dbReference>
<comment type="subcellular location">
    <subcellularLocation>
        <location evidence="1">Membrane</location>
        <topology evidence="1">Single-pass type I membrane protein</topology>
    </subcellularLocation>
</comment>
<dbReference type="PROSITE" id="PS50011">
    <property type="entry name" value="PROTEIN_KINASE_DOM"/>
    <property type="match status" value="1"/>
</dbReference>
<evidence type="ECO:0000256" key="1">
    <source>
        <dbReference type="ARBA" id="ARBA00004479"/>
    </source>
</evidence>
<feature type="transmembrane region" description="Helical" evidence="8">
    <location>
        <begin position="246"/>
        <end position="267"/>
    </location>
</feature>
<evidence type="ECO:0000256" key="4">
    <source>
        <dbReference type="ARBA" id="ARBA00022729"/>
    </source>
</evidence>
<dbReference type="FunFam" id="3.80.10.10:FF:000400">
    <property type="entry name" value="Nuclear pore complex protein NUP107"/>
    <property type="match status" value="1"/>
</dbReference>
<dbReference type="Pfam" id="PF08263">
    <property type="entry name" value="LRRNT_2"/>
    <property type="match status" value="1"/>
</dbReference>
<dbReference type="InterPro" id="IPR013210">
    <property type="entry name" value="LRR_N_plant-typ"/>
</dbReference>
<evidence type="ECO:0000256" key="2">
    <source>
        <dbReference type="ARBA" id="ARBA00022614"/>
    </source>
</evidence>
<comment type="caution">
    <text evidence="11">The sequence shown here is derived from an EMBL/GenBank/DDBJ whole genome shotgun (WGS) entry which is preliminary data.</text>
</comment>
<name>A0AA39RY04_ACESA</name>
<dbReference type="InterPro" id="IPR025875">
    <property type="entry name" value="Leu-rich_rpt_4"/>
</dbReference>
<reference evidence="11" key="1">
    <citation type="journal article" date="2022" name="Plant J.">
        <title>Strategies of tolerance reflected in two North American maple genomes.</title>
        <authorList>
            <person name="McEvoy S.L."/>
            <person name="Sezen U.U."/>
            <person name="Trouern-Trend A."/>
            <person name="McMahon S.M."/>
            <person name="Schaberg P.G."/>
            <person name="Yang J."/>
            <person name="Wegrzyn J.L."/>
            <person name="Swenson N.G."/>
        </authorList>
    </citation>
    <scope>NUCLEOTIDE SEQUENCE</scope>
    <source>
        <strain evidence="11">NS2018</strain>
    </source>
</reference>
<keyword evidence="3 8" id="KW-0812">Transmembrane</keyword>
<organism evidence="11 12">
    <name type="scientific">Acer saccharum</name>
    <name type="common">Sugar maple</name>
    <dbReference type="NCBI Taxonomy" id="4024"/>
    <lineage>
        <taxon>Eukaryota</taxon>
        <taxon>Viridiplantae</taxon>
        <taxon>Streptophyta</taxon>
        <taxon>Embryophyta</taxon>
        <taxon>Tracheophyta</taxon>
        <taxon>Spermatophyta</taxon>
        <taxon>Magnoliopsida</taxon>
        <taxon>eudicotyledons</taxon>
        <taxon>Gunneridae</taxon>
        <taxon>Pentapetalae</taxon>
        <taxon>rosids</taxon>
        <taxon>malvids</taxon>
        <taxon>Sapindales</taxon>
        <taxon>Sapindaceae</taxon>
        <taxon>Hippocastanoideae</taxon>
        <taxon>Acereae</taxon>
        <taxon>Acer</taxon>
    </lineage>
</organism>
<dbReference type="Pfam" id="PF07714">
    <property type="entry name" value="PK_Tyr_Ser-Thr"/>
    <property type="match status" value="1"/>
</dbReference>
<dbReference type="InterPro" id="IPR001611">
    <property type="entry name" value="Leu-rich_rpt"/>
</dbReference>
<dbReference type="Gene3D" id="3.80.10.10">
    <property type="entry name" value="Ribonuclease Inhibitor"/>
    <property type="match status" value="1"/>
</dbReference>
<feature type="domain" description="Protein kinase" evidence="10">
    <location>
        <begin position="325"/>
        <end position="600"/>
    </location>
</feature>
<gene>
    <name evidence="11" type="ORF">LWI29_017737</name>
</gene>
<dbReference type="Pfam" id="PF00560">
    <property type="entry name" value="LRR_1"/>
    <property type="match status" value="1"/>
</dbReference>
<evidence type="ECO:0000256" key="9">
    <source>
        <dbReference type="SAM" id="SignalP"/>
    </source>
</evidence>
<dbReference type="Gene3D" id="3.30.200.20">
    <property type="entry name" value="Phosphorylase Kinase, domain 1"/>
    <property type="match status" value="1"/>
</dbReference>
<sequence>MNIPIHVMSYLKLLTIVLVLISTVMSRSCFVLSALVGEDDVKCLEGVKRSLNDTEMKLSSWNFGNSSIAAFLCKFVGVTCWNDRENRIINLELQGMNLSGHVPESLHYCQSLQKLDLSDNKLSGTIPPQICSWMPYLVTLNLSNNDITGPIPHQLGNCIYLNTLILSYNSLSGHIPGQLSYLVRLKVFSVAYNNLSGEIPFSRRSSMVHLSIDRGFPADPYRRYSADRLESKFVGRLNKRNRAIKVAAGAFGATASLLSSFALVWWYHFRRVSRRKAAGYGIGRDDHCRGVEYRLRAHQHVEVSLFKTPLVKVKLADLMKATNSFNAENIIVSTSLGITYKGVLLDGSVLAIKQLNNTCKLGEKHFRSEVNRLGLLRHPNLASLLGFCAVGEEKLLVFKHMSNGTLYSLLHESNAELDWPTRFRIGFGAARGLAWLHHECQPQVLHQNISSNVILVDEDFDARIMDFGLARLMTSSGDLEEFGYIAAPQYSSTSVPSLKGDVYGLGVVLLELVTGQKPLEISTADEGFKGNLADWVNQLSKTGRIEDAIDISLRGKGYDEEMLQFLRIASNCVVSRPKNRWTMYQVYQSLNSIAEKHGLSELYSEF</sequence>
<keyword evidence="2" id="KW-0433">Leucine-rich repeat</keyword>
<keyword evidence="4 9" id="KW-0732">Signal</keyword>
<evidence type="ECO:0000256" key="8">
    <source>
        <dbReference type="SAM" id="Phobius"/>
    </source>
</evidence>
<dbReference type="InterPro" id="IPR051824">
    <property type="entry name" value="LRR_Rcpt-Like_S/T_Kinase"/>
</dbReference>
<dbReference type="GO" id="GO:0016020">
    <property type="term" value="C:membrane"/>
    <property type="evidence" value="ECO:0007669"/>
    <property type="project" value="UniProtKB-SubCell"/>
</dbReference>
<dbReference type="PANTHER" id="PTHR48006">
    <property type="entry name" value="LEUCINE-RICH REPEAT-CONTAINING PROTEIN DDB_G0281931-RELATED"/>
    <property type="match status" value="1"/>
</dbReference>
<feature type="chain" id="PRO_5041309279" description="Protein kinase domain-containing protein" evidence="9">
    <location>
        <begin position="27"/>
        <end position="606"/>
    </location>
</feature>
<evidence type="ECO:0000256" key="5">
    <source>
        <dbReference type="ARBA" id="ARBA00022737"/>
    </source>
</evidence>
<evidence type="ECO:0000259" key="10">
    <source>
        <dbReference type="PROSITE" id="PS50011"/>
    </source>
</evidence>
<dbReference type="InterPro" id="IPR011009">
    <property type="entry name" value="Kinase-like_dom_sf"/>
</dbReference>
<dbReference type="InterPro" id="IPR000719">
    <property type="entry name" value="Prot_kinase_dom"/>
</dbReference>
<evidence type="ECO:0000256" key="6">
    <source>
        <dbReference type="ARBA" id="ARBA00022989"/>
    </source>
</evidence>
<proteinExistence type="predicted"/>
<feature type="signal peptide" evidence="9">
    <location>
        <begin position="1"/>
        <end position="26"/>
    </location>
</feature>
<dbReference type="GO" id="GO:0005524">
    <property type="term" value="F:ATP binding"/>
    <property type="evidence" value="ECO:0007669"/>
    <property type="project" value="InterPro"/>
</dbReference>
<keyword evidence="12" id="KW-1185">Reference proteome</keyword>
<keyword evidence="5" id="KW-0677">Repeat</keyword>
<keyword evidence="6 8" id="KW-1133">Transmembrane helix</keyword>
<dbReference type="InterPro" id="IPR001245">
    <property type="entry name" value="Ser-Thr/Tyr_kinase_cat_dom"/>
</dbReference>
<reference evidence="11" key="2">
    <citation type="submission" date="2023-06" db="EMBL/GenBank/DDBJ databases">
        <authorList>
            <person name="Swenson N.G."/>
            <person name="Wegrzyn J.L."/>
            <person name="Mcevoy S.L."/>
        </authorList>
    </citation>
    <scope>NUCLEOTIDE SEQUENCE</scope>
    <source>
        <strain evidence="11">NS2018</strain>
        <tissue evidence="11">Leaf</tissue>
    </source>
</reference>
<dbReference type="PANTHER" id="PTHR48006:SF87">
    <property type="entry name" value="INACTIVE LRR RECEPTOR-LIKE SERINE_THREONINE-PROTEIN KINASE BIR2"/>
    <property type="match status" value="1"/>
</dbReference>
<dbReference type="InterPro" id="IPR032675">
    <property type="entry name" value="LRR_dom_sf"/>
</dbReference>
<dbReference type="SUPFAM" id="SSF52058">
    <property type="entry name" value="L domain-like"/>
    <property type="match status" value="1"/>
</dbReference>
<dbReference type="AlphaFoldDB" id="A0AA39RY04"/>